<dbReference type="EMBL" id="DYXE01000063">
    <property type="protein sequence ID" value="HJH50048.1"/>
    <property type="molecule type" value="Genomic_DNA"/>
</dbReference>
<gene>
    <name evidence="2" type="ORF">K8V39_07275</name>
</gene>
<accession>A0A9D2VYG5</accession>
<protein>
    <submittedName>
        <fullName evidence="2">HPr family phosphocarrier protein</fullName>
    </submittedName>
</protein>
<dbReference type="InterPro" id="IPR050399">
    <property type="entry name" value="HPr"/>
</dbReference>
<dbReference type="AlphaFoldDB" id="A0A9D2VYG5"/>
<dbReference type="PANTHER" id="PTHR33705">
    <property type="entry name" value="PHOSPHOCARRIER PROTEIN HPR"/>
    <property type="match status" value="1"/>
</dbReference>
<reference evidence="2" key="1">
    <citation type="journal article" date="2021" name="PeerJ">
        <title>Extensive microbial diversity within the chicken gut microbiome revealed by metagenomics and culture.</title>
        <authorList>
            <person name="Gilroy R."/>
            <person name="Ravi A."/>
            <person name="Getino M."/>
            <person name="Pursley I."/>
            <person name="Horton D.L."/>
            <person name="Alikhan N.F."/>
            <person name="Baker D."/>
            <person name="Gharbi K."/>
            <person name="Hall N."/>
            <person name="Watson M."/>
            <person name="Adriaenssens E.M."/>
            <person name="Foster-Nyarko E."/>
            <person name="Jarju S."/>
            <person name="Secka A."/>
            <person name="Antonio M."/>
            <person name="Oren A."/>
            <person name="Chaudhuri R.R."/>
            <person name="La Ragione R."/>
            <person name="Hildebrand F."/>
            <person name="Pallen M.J."/>
        </authorList>
    </citation>
    <scope>NUCLEOTIDE SEQUENCE</scope>
    <source>
        <strain evidence="2">USAMLcec4-12693</strain>
    </source>
</reference>
<dbReference type="PANTHER" id="PTHR33705:SF5">
    <property type="entry name" value="HPR-LIKE PROTEIN CRH"/>
    <property type="match status" value="1"/>
</dbReference>
<dbReference type="NCBIfam" id="TIGR01003">
    <property type="entry name" value="PTS_HPr_family"/>
    <property type="match status" value="1"/>
</dbReference>
<comment type="caution">
    <text evidence="2">The sequence shown here is derived from an EMBL/GenBank/DDBJ whole genome shotgun (WGS) entry which is preliminary data.</text>
</comment>
<dbReference type="PRINTS" id="PR00107">
    <property type="entry name" value="PHOSPHOCPHPR"/>
</dbReference>
<evidence type="ECO:0000259" key="1">
    <source>
        <dbReference type="PROSITE" id="PS51350"/>
    </source>
</evidence>
<feature type="domain" description="HPr" evidence="1">
    <location>
        <begin position="1"/>
        <end position="85"/>
    </location>
</feature>
<dbReference type="OrthoDB" id="9809047at2"/>
<dbReference type="RefSeq" id="WP_070088530.1">
    <property type="nucleotide sequence ID" value="NZ_CABMJS010000014.1"/>
</dbReference>
<proteinExistence type="predicted"/>
<dbReference type="CDD" id="cd00367">
    <property type="entry name" value="PTS-HPr_like"/>
    <property type="match status" value="1"/>
</dbReference>
<dbReference type="SUPFAM" id="SSF55594">
    <property type="entry name" value="HPr-like"/>
    <property type="match status" value="1"/>
</dbReference>
<dbReference type="InterPro" id="IPR000032">
    <property type="entry name" value="HPr-like"/>
</dbReference>
<name>A0A9D2VYG5_9FIRM</name>
<dbReference type="Gene3D" id="3.30.1340.10">
    <property type="entry name" value="HPr-like"/>
    <property type="match status" value="1"/>
</dbReference>
<dbReference type="Pfam" id="PF00381">
    <property type="entry name" value="PTS-HPr"/>
    <property type="match status" value="1"/>
</dbReference>
<dbReference type="Proteomes" id="UP000813420">
    <property type="component" value="Unassembled WGS sequence"/>
</dbReference>
<dbReference type="InterPro" id="IPR035895">
    <property type="entry name" value="HPr-like_sf"/>
</dbReference>
<evidence type="ECO:0000313" key="3">
    <source>
        <dbReference type="Proteomes" id="UP000813420"/>
    </source>
</evidence>
<sequence>MIRRPVIIQKDMDKEDHPIALLVQEASQYDSQVYIEIENKKINAKSLIGMMSLKLKKGLNIIVVSNGSDEEAAASGVEKFLAAQS</sequence>
<dbReference type="PROSITE" id="PS51350">
    <property type="entry name" value="PTS_HPR_DOM"/>
    <property type="match status" value="1"/>
</dbReference>
<reference evidence="2" key="2">
    <citation type="submission" date="2021-09" db="EMBL/GenBank/DDBJ databases">
        <authorList>
            <person name="Gilroy R."/>
        </authorList>
    </citation>
    <scope>NUCLEOTIDE SEQUENCE</scope>
    <source>
        <strain evidence="2">USAMLcec4-12693</strain>
    </source>
</reference>
<evidence type="ECO:0000313" key="2">
    <source>
        <dbReference type="EMBL" id="HJH50048.1"/>
    </source>
</evidence>
<organism evidence="2 3">
    <name type="scientific">Merdimonas faecis</name>
    <dbReference type="NCBI Taxonomy" id="1653435"/>
    <lineage>
        <taxon>Bacteria</taxon>
        <taxon>Bacillati</taxon>
        <taxon>Bacillota</taxon>
        <taxon>Clostridia</taxon>
        <taxon>Lachnospirales</taxon>
        <taxon>Lachnospiraceae</taxon>
        <taxon>Merdimonas</taxon>
    </lineage>
</organism>